<proteinExistence type="predicted"/>
<name>A0A0H3AAN7_NITV4</name>
<feature type="domain" description="DUF4412" evidence="2">
    <location>
        <begin position="45"/>
        <end position="144"/>
    </location>
</feature>
<protein>
    <recommendedName>
        <fullName evidence="2">DUF4412 domain-containing protein</fullName>
    </recommendedName>
</protein>
<dbReference type="AlphaFoldDB" id="A0A0H3AAN7"/>
<dbReference type="KEGG" id="dvl:Dvul_2378"/>
<keyword evidence="1" id="KW-0732">Signal</keyword>
<evidence type="ECO:0000259" key="2">
    <source>
        <dbReference type="Pfam" id="PF14371"/>
    </source>
</evidence>
<dbReference type="EMBL" id="CP000527">
    <property type="protein sequence ID" value="ABM29394.1"/>
    <property type="molecule type" value="Genomic_DNA"/>
</dbReference>
<evidence type="ECO:0000313" key="4">
    <source>
        <dbReference type="Proteomes" id="UP000009173"/>
    </source>
</evidence>
<feature type="signal peptide" evidence="1">
    <location>
        <begin position="1"/>
        <end position="22"/>
    </location>
</feature>
<dbReference type="HOGENOM" id="CLU_1101514_0_0_7"/>
<organism evidence="3 4">
    <name type="scientific">Nitratidesulfovibrio vulgaris (strain DP4)</name>
    <name type="common">Desulfovibrio vulgaris</name>
    <dbReference type="NCBI Taxonomy" id="391774"/>
    <lineage>
        <taxon>Bacteria</taxon>
        <taxon>Pseudomonadati</taxon>
        <taxon>Thermodesulfobacteriota</taxon>
        <taxon>Desulfovibrionia</taxon>
        <taxon>Desulfovibrionales</taxon>
        <taxon>Desulfovibrionaceae</taxon>
        <taxon>Nitratidesulfovibrio</taxon>
    </lineage>
</organism>
<evidence type="ECO:0000313" key="3">
    <source>
        <dbReference type="EMBL" id="ABM29394.1"/>
    </source>
</evidence>
<gene>
    <name evidence="3" type="ordered locus">Dvul_2378</name>
</gene>
<dbReference type="RefSeq" id="WP_011792824.1">
    <property type="nucleotide sequence ID" value="NC_008751.1"/>
</dbReference>
<dbReference type="InterPro" id="IPR025524">
    <property type="entry name" value="DUF4412"/>
</dbReference>
<feature type="chain" id="PRO_5002604198" description="DUF4412 domain-containing protein" evidence="1">
    <location>
        <begin position="23"/>
        <end position="252"/>
    </location>
</feature>
<dbReference type="Pfam" id="PF14371">
    <property type="entry name" value="DUF4412"/>
    <property type="match status" value="1"/>
</dbReference>
<evidence type="ECO:0000256" key="1">
    <source>
        <dbReference type="SAM" id="SignalP"/>
    </source>
</evidence>
<sequence precursor="true">MRRGRLRAVAPGFAILMMLAWAASAVAGKIGAYSADMVSLDAAGKVEASTRIYVDAGRMRLELPPQEGMQGMTIIVRPDLKLQWMVDVESRTCLEHSLDDAQLRAIAPAMAAATPDSREERLGTETVQGYKAEKKRVTTTQKVMGQVVRNVSLVWQAEEFDIPLRERDEEGFTEELRNIKVGAQPASLFEVPSGYRVVKGKVGQMPPGMMPQGMSPEGMSPGAMQLPEGMTLPEGMMPPGMRPGMPSGGKTQ</sequence>
<accession>A0A0H3AAN7</accession>
<dbReference type="Proteomes" id="UP000009173">
    <property type="component" value="Chromosome"/>
</dbReference>
<reference evidence="4" key="1">
    <citation type="journal article" date="2009" name="Environ. Microbiol.">
        <title>Contribution of mobile genetic elements to Desulfovibrio vulgaris genome plasticity.</title>
        <authorList>
            <person name="Walker C.B."/>
            <person name="Stolyar S."/>
            <person name="Chivian D."/>
            <person name="Pinel N."/>
            <person name="Gabster J.A."/>
            <person name="Dehal P.S."/>
            <person name="He Z."/>
            <person name="Yang Z.K."/>
            <person name="Yen H.C."/>
            <person name="Zhou J."/>
            <person name="Wall J.D."/>
            <person name="Hazen T.C."/>
            <person name="Arkin A.P."/>
            <person name="Stahl D.A."/>
        </authorList>
    </citation>
    <scope>NUCLEOTIDE SEQUENCE [LARGE SCALE GENOMIC DNA]</scope>
    <source>
        <strain evidence="4">DP4</strain>
    </source>
</reference>